<evidence type="ECO:0000313" key="1">
    <source>
        <dbReference type="EMBL" id="KAJ8426716.1"/>
    </source>
</evidence>
<evidence type="ECO:0000313" key="2">
    <source>
        <dbReference type="Proteomes" id="UP001153076"/>
    </source>
</evidence>
<organism evidence="1 2">
    <name type="scientific">Carnegiea gigantea</name>
    <dbReference type="NCBI Taxonomy" id="171969"/>
    <lineage>
        <taxon>Eukaryota</taxon>
        <taxon>Viridiplantae</taxon>
        <taxon>Streptophyta</taxon>
        <taxon>Embryophyta</taxon>
        <taxon>Tracheophyta</taxon>
        <taxon>Spermatophyta</taxon>
        <taxon>Magnoliopsida</taxon>
        <taxon>eudicotyledons</taxon>
        <taxon>Gunneridae</taxon>
        <taxon>Pentapetalae</taxon>
        <taxon>Caryophyllales</taxon>
        <taxon>Cactineae</taxon>
        <taxon>Cactaceae</taxon>
        <taxon>Cactoideae</taxon>
        <taxon>Echinocereeae</taxon>
        <taxon>Carnegiea</taxon>
    </lineage>
</organism>
<dbReference type="EMBL" id="JAKOGI010001247">
    <property type="protein sequence ID" value="KAJ8426716.1"/>
    <property type="molecule type" value="Genomic_DNA"/>
</dbReference>
<protein>
    <submittedName>
        <fullName evidence="1">Uncharacterized protein</fullName>
    </submittedName>
</protein>
<sequence length="163" mass="18524">MPLILGAQPGLSSKSIPQSLEGKSREGDALLSATWKCTQQNGHTTVECRELRKALHELANKGQIDYFLKRGPQFLHKEREPMRLKPQEEYSTEIVATIAGGYTEGITRSARKTQFIAHVGLFRYGRYKLYQLRILSRRPSLLVIFDVLDVRLEVTHLGKNTES</sequence>
<reference evidence="1" key="1">
    <citation type="submission" date="2022-04" db="EMBL/GenBank/DDBJ databases">
        <title>Carnegiea gigantea Genome sequencing and assembly v2.</title>
        <authorList>
            <person name="Copetti D."/>
            <person name="Sanderson M.J."/>
            <person name="Burquez A."/>
            <person name="Wojciechowski M.F."/>
        </authorList>
    </citation>
    <scope>NUCLEOTIDE SEQUENCE</scope>
    <source>
        <strain evidence="1">SGP5-SGP5p</strain>
        <tissue evidence="1">Aerial part</tissue>
    </source>
</reference>
<keyword evidence="2" id="KW-1185">Reference proteome</keyword>
<gene>
    <name evidence="1" type="ORF">Cgig2_004215</name>
</gene>
<proteinExistence type="predicted"/>
<dbReference type="Proteomes" id="UP001153076">
    <property type="component" value="Unassembled WGS sequence"/>
</dbReference>
<accession>A0A9Q1GTM0</accession>
<name>A0A9Q1GTM0_9CARY</name>
<comment type="caution">
    <text evidence="1">The sequence shown here is derived from an EMBL/GenBank/DDBJ whole genome shotgun (WGS) entry which is preliminary data.</text>
</comment>
<dbReference type="AlphaFoldDB" id="A0A9Q1GTM0"/>
<dbReference type="OrthoDB" id="1752268at2759"/>